<dbReference type="GO" id="GO:0016239">
    <property type="term" value="P:positive regulation of macroautophagy"/>
    <property type="evidence" value="ECO:0007669"/>
    <property type="project" value="TreeGrafter"/>
</dbReference>
<dbReference type="GO" id="GO:0000045">
    <property type="term" value="P:autophagosome assembly"/>
    <property type="evidence" value="ECO:0007669"/>
    <property type="project" value="TreeGrafter"/>
</dbReference>
<evidence type="ECO:0000256" key="6">
    <source>
        <dbReference type="ARBA" id="ARBA00009027"/>
    </source>
</evidence>
<dbReference type="InterPro" id="IPR047191">
    <property type="entry name" value="STING_C_chordates"/>
</dbReference>
<dbReference type="Gene3D" id="1.20.5.5200">
    <property type="match status" value="1"/>
</dbReference>
<dbReference type="InterPro" id="IPR038623">
    <property type="entry name" value="STING_C_sf"/>
</dbReference>
<keyword evidence="8 14" id="KW-0812">Transmembrane</keyword>
<dbReference type="InParanoid" id="A0A6J2UU26"/>
<evidence type="ECO:0000256" key="12">
    <source>
        <dbReference type="ARBA" id="ARBA00023136"/>
    </source>
</evidence>
<feature type="transmembrane region" description="Helical" evidence="14">
    <location>
        <begin position="49"/>
        <end position="76"/>
    </location>
</feature>
<dbReference type="CTD" id="340061"/>
<dbReference type="Pfam" id="PF23417">
    <property type="entry name" value="STING_TM"/>
    <property type="match status" value="1"/>
</dbReference>
<dbReference type="InterPro" id="IPR055434">
    <property type="entry name" value="STING_TM"/>
</dbReference>
<dbReference type="GO" id="GO:0033116">
    <property type="term" value="C:endoplasmic reticulum-Golgi intermediate compartment membrane"/>
    <property type="evidence" value="ECO:0007669"/>
    <property type="project" value="UniProtKB-SubCell"/>
</dbReference>
<dbReference type="FunFam" id="3.40.50.12100:FF:000001">
    <property type="entry name" value="Stimulator of interferon genes protein"/>
    <property type="match status" value="1"/>
</dbReference>
<dbReference type="Pfam" id="PF15009">
    <property type="entry name" value="STING_LBD"/>
    <property type="match status" value="1"/>
</dbReference>
<dbReference type="GO" id="GO:0061709">
    <property type="term" value="P:reticulophagy"/>
    <property type="evidence" value="ECO:0007669"/>
    <property type="project" value="TreeGrafter"/>
</dbReference>
<evidence type="ECO:0000256" key="2">
    <source>
        <dbReference type="ARBA" id="ARBA00004477"/>
    </source>
</evidence>
<evidence type="ECO:0000256" key="8">
    <source>
        <dbReference type="ARBA" id="ARBA00022692"/>
    </source>
</evidence>
<keyword evidence="9" id="KW-0547">Nucleotide-binding</keyword>
<dbReference type="FunFam" id="1.20.5.5200:FF:000001">
    <property type="entry name" value="Stimulator of interferon genes protein"/>
    <property type="match status" value="1"/>
</dbReference>
<dbReference type="GeneID" id="115806030"/>
<dbReference type="RefSeq" id="XP_030622616.1">
    <property type="nucleotide sequence ID" value="XM_030766756.1"/>
</dbReference>
<dbReference type="GO" id="GO:0002218">
    <property type="term" value="P:activation of innate immune response"/>
    <property type="evidence" value="ECO:0007669"/>
    <property type="project" value="InterPro"/>
</dbReference>
<evidence type="ECO:0000256" key="13">
    <source>
        <dbReference type="ARBA" id="ARBA00024169"/>
    </source>
</evidence>
<gene>
    <name evidence="18" type="primary">sting1</name>
</gene>
<evidence type="ECO:0000256" key="3">
    <source>
        <dbReference type="ARBA" id="ARBA00004542"/>
    </source>
</evidence>
<dbReference type="GO" id="GO:0061507">
    <property type="term" value="F:2',3'-cyclic GMP-AMP binding"/>
    <property type="evidence" value="ECO:0007669"/>
    <property type="project" value="TreeGrafter"/>
</dbReference>
<organism evidence="17 18">
    <name type="scientific">Chanos chanos</name>
    <name type="common">Milkfish</name>
    <name type="synonym">Mugil chanos</name>
    <dbReference type="NCBI Taxonomy" id="29144"/>
    <lineage>
        <taxon>Eukaryota</taxon>
        <taxon>Metazoa</taxon>
        <taxon>Chordata</taxon>
        <taxon>Craniata</taxon>
        <taxon>Vertebrata</taxon>
        <taxon>Euteleostomi</taxon>
        <taxon>Actinopterygii</taxon>
        <taxon>Neopterygii</taxon>
        <taxon>Teleostei</taxon>
        <taxon>Ostariophysi</taxon>
        <taxon>Gonorynchiformes</taxon>
        <taxon>Chanidae</taxon>
        <taxon>Chanos</taxon>
    </lineage>
</organism>
<keyword evidence="10" id="KW-0256">Endoplasmic reticulum</keyword>
<dbReference type="GO" id="GO:0048471">
    <property type="term" value="C:perinuclear region of cytoplasm"/>
    <property type="evidence" value="ECO:0007669"/>
    <property type="project" value="UniProtKB-SubCell"/>
</dbReference>
<dbReference type="GO" id="GO:0000139">
    <property type="term" value="C:Golgi membrane"/>
    <property type="evidence" value="ECO:0007669"/>
    <property type="project" value="UniProtKB-SubCell"/>
</dbReference>
<dbReference type="GO" id="GO:0035438">
    <property type="term" value="F:cyclic-di-GMP binding"/>
    <property type="evidence" value="ECO:0007669"/>
    <property type="project" value="TreeGrafter"/>
</dbReference>
<dbReference type="GO" id="GO:0005789">
    <property type="term" value="C:endoplasmic reticulum membrane"/>
    <property type="evidence" value="ECO:0007669"/>
    <property type="project" value="UniProtKB-SubCell"/>
</dbReference>
<comment type="subcellular location">
    <subcellularLocation>
        <location evidence="4">Cytoplasm</location>
        <location evidence="4">Perinuclear region</location>
    </subcellularLocation>
    <subcellularLocation>
        <location evidence="3">Cytoplasmic vesicle</location>
        <location evidence="3">Autophagosome membrane</location>
        <topology evidence="3">Multi-pass membrane protein</topology>
    </subcellularLocation>
    <subcellularLocation>
        <location evidence="2">Endoplasmic reticulum membrane</location>
        <topology evidence="2">Multi-pass membrane protein</topology>
    </subcellularLocation>
    <subcellularLocation>
        <location evidence="1">Endoplasmic reticulum-Golgi intermediate compartment membrane</location>
        <topology evidence="1">Multi-pass membrane protein</topology>
    </subcellularLocation>
    <subcellularLocation>
        <location evidence="5">Golgi apparatus membrane</location>
        <topology evidence="5">Multi-pass membrane protein</topology>
    </subcellularLocation>
</comment>
<dbReference type="Proteomes" id="UP000504632">
    <property type="component" value="Chromosome 2"/>
</dbReference>
<feature type="domain" description="STING transmembrane" evidence="16">
    <location>
        <begin position="49"/>
        <end position="154"/>
    </location>
</feature>
<comment type="catalytic activity">
    <reaction evidence="13">
        <text>H(+)(in) = H(+)(out)</text>
        <dbReference type="Rhea" id="RHEA:34979"/>
        <dbReference type="ChEBI" id="CHEBI:15378"/>
    </reaction>
</comment>
<dbReference type="PANTHER" id="PTHR34339">
    <property type="entry name" value="STIMULATOR OF INTERFERON GENES PROTEIN"/>
    <property type="match status" value="1"/>
</dbReference>
<protein>
    <recommendedName>
        <fullName evidence="7">Stimulator of interferon genes protein</fullName>
    </recommendedName>
</protein>
<reference evidence="18" key="1">
    <citation type="submission" date="2025-08" db="UniProtKB">
        <authorList>
            <consortium name="RefSeq"/>
        </authorList>
    </citation>
    <scope>IDENTIFICATION</scope>
</reference>
<evidence type="ECO:0000256" key="4">
    <source>
        <dbReference type="ARBA" id="ARBA00004556"/>
    </source>
</evidence>
<comment type="similarity">
    <text evidence="6">Belongs to the STING family.</text>
</comment>
<evidence type="ECO:0000313" key="18">
    <source>
        <dbReference type="RefSeq" id="XP_030622616.1"/>
    </source>
</evidence>
<evidence type="ECO:0000256" key="9">
    <source>
        <dbReference type="ARBA" id="ARBA00022741"/>
    </source>
</evidence>
<keyword evidence="17" id="KW-1185">Reference proteome</keyword>
<dbReference type="CDD" id="cd22658">
    <property type="entry name" value="STING_C_metazoan-like"/>
    <property type="match status" value="1"/>
</dbReference>
<sequence>MPLMGESSLVPCPRGKLPVLLSVVLFAIILVAVVVFHDRSSSSIPFWDLAVLGIFSLTLGPTVYGLCLFIEEWLFHSHQRYGGNLSRMLAACFGGRAQLAVCMAVLMLLVREGSLSSEQWNLVALCSALYLLFKSLGVLNLSPVEISEICESRKMNVAHGLAWSFYLGYLKLVLPELEGLVKQYYNLTGEVLRSPRLYILLPLNAAVSAKLEEEDNLVSFHKNLPQLERDRAGVRSRVYKHSVYKVIDNNKEPHLCVVEYATPLLTLYQMSQDNSAGFSEKERRQQVLLFYRTLRDILESSLECRNSYRLILLDDDHSEDPHFLSKEILKHLQQEEREFCLDPPLRAPIIQQNGARPIPEKGGYTYDDGNMTNSMSEEFSSPPTLMISRPLPLRAEPVENTDYHNHSPQNYRR</sequence>
<feature type="domain" description="STING ligand-binding" evidence="15">
    <location>
        <begin position="156"/>
        <end position="336"/>
    </location>
</feature>
<evidence type="ECO:0000313" key="17">
    <source>
        <dbReference type="Proteomes" id="UP000504632"/>
    </source>
</evidence>
<keyword evidence="12 14" id="KW-0472">Membrane</keyword>
<evidence type="ECO:0000256" key="5">
    <source>
        <dbReference type="ARBA" id="ARBA00004653"/>
    </source>
</evidence>
<dbReference type="GO" id="GO:0045087">
    <property type="term" value="P:innate immune response"/>
    <property type="evidence" value="ECO:0007669"/>
    <property type="project" value="TreeGrafter"/>
</dbReference>
<dbReference type="GO" id="GO:0000421">
    <property type="term" value="C:autophagosome membrane"/>
    <property type="evidence" value="ECO:0007669"/>
    <property type="project" value="UniProtKB-SubCell"/>
</dbReference>
<feature type="transmembrane region" description="Helical" evidence="14">
    <location>
        <begin position="20"/>
        <end position="37"/>
    </location>
</feature>
<dbReference type="OrthoDB" id="6053839at2759"/>
<dbReference type="GO" id="GO:0032481">
    <property type="term" value="P:positive regulation of type I interferon production"/>
    <property type="evidence" value="ECO:0007669"/>
    <property type="project" value="InterPro"/>
</dbReference>
<dbReference type="Gene3D" id="3.40.50.12100">
    <property type="entry name" value="Stimulator of interferon genes protein"/>
    <property type="match status" value="1"/>
</dbReference>
<dbReference type="PANTHER" id="PTHR34339:SF1">
    <property type="entry name" value="STIMULATOR OF INTERFERON GENES PROTEIN"/>
    <property type="match status" value="1"/>
</dbReference>
<evidence type="ECO:0000256" key="1">
    <source>
        <dbReference type="ARBA" id="ARBA00004457"/>
    </source>
</evidence>
<accession>A0A6J2UU26</accession>
<keyword evidence="11 14" id="KW-1133">Transmembrane helix</keyword>
<evidence type="ECO:0000256" key="14">
    <source>
        <dbReference type="SAM" id="Phobius"/>
    </source>
</evidence>
<dbReference type="AlphaFoldDB" id="A0A6J2UU26"/>
<name>A0A6J2UU26_CHACN</name>
<proteinExistence type="inferred from homology"/>
<dbReference type="FunCoup" id="A0A6J2UU26">
    <property type="interactions" value="985"/>
</dbReference>
<evidence type="ECO:0000256" key="10">
    <source>
        <dbReference type="ARBA" id="ARBA00022824"/>
    </source>
</evidence>
<dbReference type="InterPro" id="IPR055432">
    <property type="entry name" value="STING_LBD"/>
</dbReference>
<evidence type="ECO:0000259" key="15">
    <source>
        <dbReference type="Pfam" id="PF15009"/>
    </source>
</evidence>
<dbReference type="InterPro" id="IPR029158">
    <property type="entry name" value="STING"/>
</dbReference>
<evidence type="ECO:0000259" key="16">
    <source>
        <dbReference type="Pfam" id="PF23417"/>
    </source>
</evidence>
<evidence type="ECO:0000256" key="7">
    <source>
        <dbReference type="ARBA" id="ARBA00018708"/>
    </source>
</evidence>
<dbReference type="GO" id="GO:0051607">
    <property type="term" value="P:defense response to virus"/>
    <property type="evidence" value="ECO:0007669"/>
    <property type="project" value="TreeGrafter"/>
</dbReference>
<feature type="transmembrane region" description="Helical" evidence="14">
    <location>
        <begin position="88"/>
        <end position="110"/>
    </location>
</feature>
<evidence type="ECO:0000256" key="11">
    <source>
        <dbReference type="ARBA" id="ARBA00022989"/>
    </source>
</evidence>